<keyword evidence="3" id="KW-1185">Reference proteome</keyword>
<dbReference type="InterPro" id="IPR001932">
    <property type="entry name" value="PPM-type_phosphatase-like_dom"/>
</dbReference>
<proteinExistence type="predicted"/>
<reference evidence="3" key="1">
    <citation type="submission" date="2012-06" db="EMBL/GenBank/DDBJ databases">
        <title>Complete sequence of chromosome of Desulfomonile tiedjei DSM 6799.</title>
        <authorList>
            <person name="Lucas S."/>
            <person name="Copeland A."/>
            <person name="Lapidus A."/>
            <person name="Glavina del Rio T."/>
            <person name="Dalin E."/>
            <person name="Tice H."/>
            <person name="Bruce D."/>
            <person name="Goodwin L."/>
            <person name="Pitluck S."/>
            <person name="Peters L."/>
            <person name="Ovchinnikova G."/>
            <person name="Zeytun A."/>
            <person name="Lu M."/>
            <person name="Kyrpides N."/>
            <person name="Mavromatis K."/>
            <person name="Ivanova N."/>
            <person name="Brettin T."/>
            <person name="Detter J.C."/>
            <person name="Han C."/>
            <person name="Larimer F."/>
            <person name="Land M."/>
            <person name="Hauser L."/>
            <person name="Markowitz V."/>
            <person name="Cheng J.-F."/>
            <person name="Hugenholtz P."/>
            <person name="Woyke T."/>
            <person name="Wu D."/>
            <person name="Spring S."/>
            <person name="Schroeder M."/>
            <person name="Brambilla E."/>
            <person name="Klenk H.-P."/>
            <person name="Eisen J.A."/>
        </authorList>
    </citation>
    <scope>NUCLEOTIDE SEQUENCE [LARGE SCALE GENOMIC DNA]</scope>
    <source>
        <strain evidence="3">ATCC 49306 / DSM 6799 / DCB-1</strain>
    </source>
</reference>
<dbReference type="SUPFAM" id="SSF81606">
    <property type="entry name" value="PP2C-like"/>
    <property type="match status" value="1"/>
</dbReference>
<dbReference type="SMART" id="SM00332">
    <property type="entry name" value="PP2Cc"/>
    <property type="match status" value="1"/>
</dbReference>
<evidence type="ECO:0000259" key="1">
    <source>
        <dbReference type="PROSITE" id="PS51746"/>
    </source>
</evidence>
<organism evidence="2 3">
    <name type="scientific">Desulfomonile tiedjei (strain ATCC 49306 / DSM 6799 / DCB-1)</name>
    <dbReference type="NCBI Taxonomy" id="706587"/>
    <lineage>
        <taxon>Bacteria</taxon>
        <taxon>Pseudomonadati</taxon>
        <taxon>Thermodesulfobacteriota</taxon>
        <taxon>Desulfomonilia</taxon>
        <taxon>Desulfomonilales</taxon>
        <taxon>Desulfomonilaceae</taxon>
        <taxon>Desulfomonile</taxon>
    </lineage>
</organism>
<dbReference type="OrthoDB" id="5496340at2"/>
<dbReference type="GO" id="GO:0004722">
    <property type="term" value="F:protein serine/threonine phosphatase activity"/>
    <property type="evidence" value="ECO:0007669"/>
    <property type="project" value="InterPro"/>
</dbReference>
<dbReference type="HOGENOM" id="CLU_034545_0_2_7"/>
<protein>
    <submittedName>
        <fullName evidence="2">Serine/threonine protein phosphatase</fullName>
    </submittedName>
</protein>
<accession>I4C858</accession>
<sequence length="273" mass="30873">MIVECWAETDVGKQRTTNEDCFYVDPEHELVLVLDGMGGHRAGEVASRLAMETIAPFYKRYSRFQNEKLDIFEDYDNSFTFQANLLRQAIFVANRVVLEKSLESEEFVGMGSTMTGMAIHDHTVSTINVGDSRIYLIRNGDIEQISKDHTLAEDQVERGVMSREEARDSQLRHILSSVIGVDPRIRIHMDELAVFPGDMFLLCTDGVTAVMTDKEILEEILKDKPGPETLERLIFTVNERGGPDNTTLAMTVFCEDSQQENGTAISWESHTKE</sequence>
<dbReference type="InterPro" id="IPR015655">
    <property type="entry name" value="PP2C"/>
</dbReference>
<dbReference type="KEGG" id="dti:Desti_3087"/>
<dbReference type="PANTHER" id="PTHR13832:SF860">
    <property type="entry name" value="PROTEIN PHOSPHATASE PHPP"/>
    <property type="match status" value="1"/>
</dbReference>
<name>I4C858_DESTA</name>
<gene>
    <name evidence="2" type="ordered locus">Desti_3087</name>
</gene>
<dbReference type="InterPro" id="IPR036457">
    <property type="entry name" value="PPM-type-like_dom_sf"/>
</dbReference>
<dbReference type="Pfam" id="PF13672">
    <property type="entry name" value="PP2C_2"/>
    <property type="match status" value="1"/>
</dbReference>
<dbReference type="Gene3D" id="3.60.40.10">
    <property type="entry name" value="PPM-type phosphatase domain"/>
    <property type="match status" value="1"/>
</dbReference>
<feature type="domain" description="PPM-type phosphatase" evidence="1">
    <location>
        <begin position="4"/>
        <end position="253"/>
    </location>
</feature>
<dbReference type="AlphaFoldDB" id="I4C858"/>
<dbReference type="SMART" id="SM00331">
    <property type="entry name" value="PP2C_SIG"/>
    <property type="match status" value="1"/>
</dbReference>
<dbReference type="EMBL" id="CP003360">
    <property type="protein sequence ID" value="AFM25749.1"/>
    <property type="molecule type" value="Genomic_DNA"/>
</dbReference>
<dbReference type="RefSeq" id="WP_014810886.1">
    <property type="nucleotide sequence ID" value="NC_018025.1"/>
</dbReference>
<dbReference type="Proteomes" id="UP000006055">
    <property type="component" value="Chromosome"/>
</dbReference>
<dbReference type="CDD" id="cd00143">
    <property type="entry name" value="PP2Cc"/>
    <property type="match status" value="1"/>
</dbReference>
<dbReference type="STRING" id="706587.Desti_3087"/>
<dbReference type="PANTHER" id="PTHR13832">
    <property type="entry name" value="PROTEIN PHOSPHATASE 2C"/>
    <property type="match status" value="1"/>
</dbReference>
<evidence type="ECO:0000313" key="2">
    <source>
        <dbReference type="EMBL" id="AFM25749.1"/>
    </source>
</evidence>
<dbReference type="eggNOG" id="COG0631">
    <property type="taxonomic scope" value="Bacteria"/>
</dbReference>
<evidence type="ECO:0000313" key="3">
    <source>
        <dbReference type="Proteomes" id="UP000006055"/>
    </source>
</evidence>
<dbReference type="PROSITE" id="PS51746">
    <property type="entry name" value="PPM_2"/>
    <property type="match status" value="1"/>
</dbReference>